<dbReference type="AlphaFoldDB" id="A0A345C1D4"/>
<keyword evidence="5" id="KW-1185">Reference proteome</keyword>
<evidence type="ECO:0000313" key="4">
    <source>
        <dbReference type="EMBL" id="AXF57015.1"/>
    </source>
</evidence>
<keyword evidence="2" id="KW-0479">Metal-binding</keyword>
<dbReference type="PANTHER" id="PTHR42796">
    <property type="entry name" value="FUMARYLACETOACETATE HYDROLASE DOMAIN-CONTAINING PROTEIN 2A-RELATED"/>
    <property type="match status" value="1"/>
</dbReference>
<reference evidence="4 5" key="1">
    <citation type="journal article" date="2018" name="J. Microbiol.">
        <title>Salicibibacter kimchii gen. nov., sp. nov., a moderately halophilic and alkalitolerant bacterium in the family Bacillaceae, isolated from kimchi.</title>
        <authorList>
            <person name="Jang J.Y."/>
            <person name="Oh Y.J."/>
            <person name="Lim S.K."/>
            <person name="Park H.K."/>
            <person name="Lee C."/>
            <person name="Kim J.Y."/>
            <person name="Lee M.A."/>
            <person name="Choi H.J."/>
        </authorList>
    </citation>
    <scope>NUCLEOTIDE SEQUENCE [LARGE SCALE GENOMIC DNA]</scope>
    <source>
        <strain evidence="4 5">NKC1-1</strain>
    </source>
</reference>
<dbReference type="RefSeq" id="WP_114374453.1">
    <property type="nucleotide sequence ID" value="NZ_CP031092.1"/>
</dbReference>
<dbReference type="InterPro" id="IPR012686">
    <property type="entry name" value="HPA_isomer/decarb_N"/>
</dbReference>
<evidence type="ECO:0000259" key="3">
    <source>
        <dbReference type="Pfam" id="PF01557"/>
    </source>
</evidence>
<feature type="domain" description="Fumarylacetoacetase-like C-terminal" evidence="3">
    <location>
        <begin position="42"/>
        <end position="246"/>
    </location>
</feature>
<keyword evidence="4" id="KW-0413">Isomerase</keyword>
<dbReference type="GO" id="GO:0044281">
    <property type="term" value="P:small molecule metabolic process"/>
    <property type="evidence" value="ECO:0007669"/>
    <property type="project" value="UniProtKB-ARBA"/>
</dbReference>
<dbReference type="PANTHER" id="PTHR42796:SF4">
    <property type="entry name" value="FUMARYLACETOACETATE HYDROLASE DOMAIN-CONTAINING PROTEIN 2A"/>
    <property type="match status" value="1"/>
</dbReference>
<accession>A0A345C1D4</accession>
<dbReference type="Gene3D" id="3.90.850.10">
    <property type="entry name" value="Fumarylacetoacetase-like, C-terminal domain"/>
    <property type="match status" value="1"/>
</dbReference>
<evidence type="ECO:0000256" key="2">
    <source>
        <dbReference type="ARBA" id="ARBA00022723"/>
    </source>
</evidence>
<proteinExistence type="inferred from homology"/>
<evidence type="ECO:0000256" key="1">
    <source>
        <dbReference type="ARBA" id="ARBA00010211"/>
    </source>
</evidence>
<dbReference type="Pfam" id="PF01557">
    <property type="entry name" value="FAA_hydrolase"/>
    <property type="match status" value="1"/>
</dbReference>
<protein>
    <submittedName>
        <fullName evidence="4">4-hydroxyphenylacetate isomerase</fullName>
    </submittedName>
</protein>
<dbReference type="InterPro" id="IPR011234">
    <property type="entry name" value="Fumarylacetoacetase-like_C"/>
</dbReference>
<dbReference type="OrthoDB" id="9805307at2"/>
<dbReference type="KEGG" id="rue:DT065_14080"/>
<dbReference type="GO" id="GO:0008704">
    <property type="term" value="F:5-carboxymethyl-2-hydroxymuconate delta-isomerase activity"/>
    <property type="evidence" value="ECO:0007669"/>
    <property type="project" value="InterPro"/>
</dbReference>
<dbReference type="NCBIfam" id="TIGR02305">
    <property type="entry name" value="HpaG-N-term"/>
    <property type="match status" value="1"/>
</dbReference>
<dbReference type="Proteomes" id="UP000252100">
    <property type="component" value="Chromosome"/>
</dbReference>
<evidence type="ECO:0000313" key="5">
    <source>
        <dbReference type="Proteomes" id="UP000252100"/>
    </source>
</evidence>
<dbReference type="GO" id="GO:0018800">
    <property type="term" value="F:5-oxopent-3-ene-1,2,5-tricarboxylate decarboxylase activity"/>
    <property type="evidence" value="ECO:0007669"/>
    <property type="project" value="InterPro"/>
</dbReference>
<comment type="similarity">
    <text evidence="1">Belongs to the FAH family.</text>
</comment>
<dbReference type="GO" id="GO:0046872">
    <property type="term" value="F:metal ion binding"/>
    <property type="evidence" value="ECO:0007669"/>
    <property type="project" value="UniProtKB-KW"/>
</dbReference>
<dbReference type="EMBL" id="CP031092">
    <property type="protein sequence ID" value="AXF57015.1"/>
    <property type="molecule type" value="Genomic_DNA"/>
</dbReference>
<dbReference type="InterPro" id="IPR051121">
    <property type="entry name" value="FAH"/>
</dbReference>
<dbReference type="InterPro" id="IPR036663">
    <property type="entry name" value="Fumarylacetoacetase_C_sf"/>
</dbReference>
<gene>
    <name evidence="4" type="ORF">DT065_14080</name>
</gene>
<name>A0A345C1D4_9BACI</name>
<organism evidence="4 5">
    <name type="scientific">Salicibibacter kimchii</name>
    <dbReference type="NCBI Taxonomy" id="2099786"/>
    <lineage>
        <taxon>Bacteria</taxon>
        <taxon>Bacillati</taxon>
        <taxon>Bacillota</taxon>
        <taxon>Bacilli</taxon>
        <taxon>Bacillales</taxon>
        <taxon>Bacillaceae</taxon>
        <taxon>Salicibibacter</taxon>
    </lineage>
</organism>
<dbReference type="SUPFAM" id="SSF56529">
    <property type="entry name" value="FAH"/>
    <property type="match status" value="1"/>
</dbReference>
<sequence>MNAKAFIQGSPLSKTLDVQTTELPDDNLNEKEGKWDVPVSGTIYGVALNYKESLQAYESAFHEKPYNQPPQAPILYIKPKNTWTPHRSTVYLPEDITELQTGPSLGIVFKQTATQVSPARALDSVAGFTVVNDLHVPHGNLHRPALKHQARDQFCPIGPWIMDTADVMDPDRLQIKTYINGELAHEANTSSLVRNVRQLISDVTSFMTLTKGDVLMAGVPYGTPKIKSGDNVQVKIENVGMLENSILSGGDQ</sequence>